<feature type="chain" id="PRO_5042968612" evidence="2">
    <location>
        <begin position="23"/>
        <end position="569"/>
    </location>
</feature>
<gene>
    <name evidence="3" type="ORF">HRR80_000700</name>
</gene>
<proteinExistence type="predicted"/>
<keyword evidence="2" id="KW-0732">Signal</keyword>
<sequence length="569" mass="60188">MSALRLPLVWLVILLECVLSQGADLKPRWGGDAVQPLAAITPCPAAPVSLAPPPVTVTEQYQPVSTCKAQTACIKRKCTTKYQYHTYDYVSTVIPCLDGASTTTVTETQQPVLISRSSEIIRNTRPITKIVHGNATATTAVIDATTIVKEWSAPFKDIGPLALPNYEGSGLCKSCKGPKGEIRQVLNVIECTSRHRRGTICRKNSETWLYNPAPTSTSALSAVCSLQTSVAAGTYTFAFPQRAPPATIRVPQRIVTYTVGEIRPSTVTTTITETVTTVPEREWTAWVTRSCARPTKFEFEVTVTTTIVYTVPPFVVPGPRPTSVPVPSGWQDWTVSPTVSATLTSSSVSASSSSATSSLTPSDSPIGYSTSTTSSTFLTSQSSSWTTPTTASTSSSSTSSNSGLGPIQGSTSTTESGTSTTTVATSATLSTSTSSSTIISSSTNNPSTSTSLTSASTTSTESTSSFLTGISSTSSTFTSAASMSTASTSTLSTIHELSSIFCDLCFVCILGNICLIRIVSIFCNVRVFSILCVFRIVRNLSIFGHISIVCIIRNVRNICNVCVFSVFGV</sequence>
<dbReference type="EMBL" id="JAJGCB010000001">
    <property type="protein sequence ID" value="KAJ8995952.1"/>
    <property type="molecule type" value="Genomic_DNA"/>
</dbReference>
<feature type="compositionally biased region" description="Low complexity" evidence="1">
    <location>
        <begin position="409"/>
        <end position="467"/>
    </location>
</feature>
<evidence type="ECO:0000313" key="3">
    <source>
        <dbReference type="EMBL" id="KAJ8995952.1"/>
    </source>
</evidence>
<dbReference type="AlphaFoldDB" id="A0AAN6F5N2"/>
<accession>A0AAN6F5N2</accession>
<evidence type="ECO:0000256" key="1">
    <source>
        <dbReference type="SAM" id="MobiDB-lite"/>
    </source>
</evidence>
<organism evidence="3 4">
    <name type="scientific">Exophiala dermatitidis</name>
    <name type="common">Black yeast-like fungus</name>
    <name type="synonym">Wangiella dermatitidis</name>
    <dbReference type="NCBI Taxonomy" id="5970"/>
    <lineage>
        <taxon>Eukaryota</taxon>
        <taxon>Fungi</taxon>
        <taxon>Dikarya</taxon>
        <taxon>Ascomycota</taxon>
        <taxon>Pezizomycotina</taxon>
        <taxon>Eurotiomycetes</taxon>
        <taxon>Chaetothyriomycetidae</taxon>
        <taxon>Chaetothyriales</taxon>
        <taxon>Herpotrichiellaceae</taxon>
        <taxon>Exophiala</taxon>
    </lineage>
</organism>
<feature type="signal peptide" evidence="2">
    <location>
        <begin position="1"/>
        <end position="22"/>
    </location>
</feature>
<name>A0AAN6F5N2_EXODE</name>
<feature type="region of interest" description="Disordered" evidence="1">
    <location>
        <begin position="346"/>
        <end position="467"/>
    </location>
</feature>
<dbReference type="Proteomes" id="UP001161757">
    <property type="component" value="Unassembled WGS sequence"/>
</dbReference>
<feature type="compositionally biased region" description="Low complexity" evidence="1">
    <location>
        <begin position="346"/>
        <end position="402"/>
    </location>
</feature>
<evidence type="ECO:0000313" key="4">
    <source>
        <dbReference type="Proteomes" id="UP001161757"/>
    </source>
</evidence>
<protein>
    <submittedName>
        <fullName evidence="3">Uncharacterized protein</fullName>
    </submittedName>
</protein>
<reference evidence="3" key="1">
    <citation type="submission" date="2023-01" db="EMBL/GenBank/DDBJ databases">
        <title>Exophiala dermititidis isolated from Cystic Fibrosis Patient.</title>
        <authorList>
            <person name="Kurbessoian T."/>
            <person name="Crocker A."/>
            <person name="Murante D."/>
            <person name="Hogan D.A."/>
            <person name="Stajich J.E."/>
        </authorList>
    </citation>
    <scope>NUCLEOTIDE SEQUENCE</scope>
    <source>
        <strain evidence="3">Ex8</strain>
    </source>
</reference>
<evidence type="ECO:0000256" key="2">
    <source>
        <dbReference type="SAM" id="SignalP"/>
    </source>
</evidence>
<comment type="caution">
    <text evidence="3">The sequence shown here is derived from an EMBL/GenBank/DDBJ whole genome shotgun (WGS) entry which is preliminary data.</text>
</comment>